<protein>
    <submittedName>
        <fullName evidence="1">Uncharacterized protein</fullName>
    </submittedName>
</protein>
<comment type="caution">
    <text evidence="1">The sequence shown here is derived from an EMBL/GenBank/DDBJ whole genome shotgun (WGS) entry which is preliminary data.</text>
</comment>
<organism evidence="1 2">
    <name type="scientific">Magnetofaba australis IT-1</name>
    <dbReference type="NCBI Taxonomy" id="1434232"/>
    <lineage>
        <taxon>Bacteria</taxon>
        <taxon>Pseudomonadati</taxon>
        <taxon>Pseudomonadota</taxon>
        <taxon>Magnetococcia</taxon>
        <taxon>Magnetococcales</taxon>
        <taxon>Magnetococcaceae</taxon>
        <taxon>Magnetofaba</taxon>
    </lineage>
</organism>
<accession>A0A1Y2K636</accession>
<evidence type="ECO:0000313" key="2">
    <source>
        <dbReference type="Proteomes" id="UP000194003"/>
    </source>
</evidence>
<dbReference type="Proteomes" id="UP000194003">
    <property type="component" value="Unassembled WGS sequence"/>
</dbReference>
<dbReference type="OrthoDB" id="9934845at2"/>
<evidence type="ECO:0000313" key="1">
    <source>
        <dbReference type="EMBL" id="OSM05089.1"/>
    </source>
</evidence>
<keyword evidence="2" id="KW-1185">Reference proteome</keyword>
<dbReference type="EMBL" id="LVJN01000018">
    <property type="protein sequence ID" value="OSM05089.1"/>
    <property type="molecule type" value="Genomic_DNA"/>
</dbReference>
<sequence length="98" mass="11452">MSAQDDTFDDCPAGGEADEFHQRILSGLEDAFDELRPRWIEVEAMAPDARGEDEREFIDAMQRTREEMAQLRDDQLPYDRKYELAREVQARLLDLSLM</sequence>
<reference evidence="1 2" key="1">
    <citation type="journal article" date="2016" name="BMC Genomics">
        <title>Combined genomic and structural analyses of a cultured magnetotactic bacterium reveals its niche adaptation to a dynamic environment.</title>
        <authorList>
            <person name="Araujo A.C."/>
            <person name="Morillo V."/>
            <person name="Cypriano J."/>
            <person name="Teixeira L.C."/>
            <person name="Leao P."/>
            <person name="Lyra S."/>
            <person name="Almeida L.G."/>
            <person name="Bazylinski D.A."/>
            <person name="Vasconcellos A.T."/>
            <person name="Abreu F."/>
            <person name="Lins U."/>
        </authorList>
    </citation>
    <scope>NUCLEOTIDE SEQUENCE [LARGE SCALE GENOMIC DNA]</scope>
    <source>
        <strain evidence="1 2">IT-1</strain>
    </source>
</reference>
<gene>
    <name evidence="1" type="ORF">MAIT1_03230</name>
</gene>
<proteinExistence type="predicted"/>
<name>A0A1Y2K636_9PROT</name>
<dbReference type="RefSeq" id="WP_085441729.1">
    <property type="nucleotide sequence ID" value="NZ_LVJN01000018.1"/>
</dbReference>
<dbReference type="AlphaFoldDB" id="A0A1Y2K636"/>